<accession>A0A9Q1C9C7</accession>
<organism evidence="11 12">
    <name type="scientific">Holothuria leucospilota</name>
    <name type="common">Black long sea cucumber</name>
    <name type="synonym">Mertensiothuria leucospilota</name>
    <dbReference type="NCBI Taxonomy" id="206669"/>
    <lineage>
        <taxon>Eukaryota</taxon>
        <taxon>Metazoa</taxon>
        <taxon>Echinodermata</taxon>
        <taxon>Eleutherozoa</taxon>
        <taxon>Echinozoa</taxon>
        <taxon>Holothuroidea</taxon>
        <taxon>Aspidochirotacea</taxon>
        <taxon>Aspidochirotida</taxon>
        <taxon>Holothuriidae</taxon>
        <taxon>Holothuria</taxon>
    </lineage>
</organism>
<dbReference type="PANTHER" id="PTHR47642:SF5">
    <property type="entry name" value="ATP-DEPENDENT DNA HELICASE"/>
    <property type="match status" value="1"/>
</dbReference>
<gene>
    <name evidence="11" type="ORF">HOLleu_14839</name>
</gene>
<dbReference type="InterPro" id="IPR049163">
    <property type="entry name" value="Pif1-like_2B_dom"/>
</dbReference>
<evidence type="ECO:0000256" key="9">
    <source>
        <dbReference type="SAM" id="MobiDB-lite"/>
    </source>
</evidence>
<dbReference type="Proteomes" id="UP001152320">
    <property type="component" value="Chromosome 6"/>
</dbReference>
<keyword evidence="6" id="KW-0238">DNA-binding</keyword>
<feature type="region of interest" description="Disordered" evidence="9">
    <location>
        <begin position="505"/>
        <end position="529"/>
    </location>
</feature>
<dbReference type="Pfam" id="PF21530">
    <property type="entry name" value="Pif1_2B_dom"/>
    <property type="match status" value="1"/>
</dbReference>
<keyword evidence="4 11" id="KW-0347">Helicase</keyword>
<keyword evidence="3" id="KW-0378">Hydrolase</keyword>
<dbReference type="InterPro" id="IPR027417">
    <property type="entry name" value="P-loop_NTPase"/>
</dbReference>
<protein>
    <submittedName>
        <fullName evidence="11">ATP-dependent DNA helicase pfh1</fullName>
    </submittedName>
</protein>
<evidence type="ECO:0000256" key="4">
    <source>
        <dbReference type="ARBA" id="ARBA00022806"/>
    </source>
</evidence>
<dbReference type="Gene3D" id="2.30.30.940">
    <property type="match status" value="1"/>
</dbReference>
<keyword evidence="1" id="KW-0547">Nucleotide-binding</keyword>
<evidence type="ECO:0000256" key="1">
    <source>
        <dbReference type="ARBA" id="ARBA00022741"/>
    </source>
</evidence>
<dbReference type="AlphaFoldDB" id="A0A9Q1C9C7"/>
<keyword evidence="2" id="KW-0227">DNA damage</keyword>
<keyword evidence="7" id="KW-0234">DNA repair</keyword>
<feature type="domain" description="DNA helicase Pif1-like 2B" evidence="10">
    <location>
        <begin position="17"/>
        <end position="52"/>
    </location>
</feature>
<keyword evidence="12" id="KW-1185">Reference proteome</keyword>
<evidence type="ECO:0000256" key="7">
    <source>
        <dbReference type="ARBA" id="ARBA00023204"/>
    </source>
</evidence>
<dbReference type="InterPro" id="IPR051055">
    <property type="entry name" value="PIF1_helicase"/>
</dbReference>
<feature type="compositionally biased region" description="Polar residues" evidence="9">
    <location>
        <begin position="518"/>
        <end position="529"/>
    </location>
</feature>
<name>A0A9Q1C9C7_HOLLE</name>
<dbReference type="CDD" id="cd18809">
    <property type="entry name" value="SF1_C_RecD"/>
    <property type="match status" value="1"/>
</dbReference>
<dbReference type="PANTHER" id="PTHR47642">
    <property type="entry name" value="ATP-DEPENDENT DNA HELICASE"/>
    <property type="match status" value="1"/>
</dbReference>
<dbReference type="SUPFAM" id="SSF52540">
    <property type="entry name" value="P-loop containing nucleoside triphosphate hydrolases"/>
    <property type="match status" value="1"/>
</dbReference>
<proteinExistence type="predicted"/>
<evidence type="ECO:0000256" key="2">
    <source>
        <dbReference type="ARBA" id="ARBA00022763"/>
    </source>
</evidence>
<evidence type="ECO:0000256" key="6">
    <source>
        <dbReference type="ARBA" id="ARBA00023125"/>
    </source>
</evidence>
<evidence type="ECO:0000313" key="12">
    <source>
        <dbReference type="Proteomes" id="UP001152320"/>
    </source>
</evidence>
<evidence type="ECO:0000313" key="11">
    <source>
        <dbReference type="EMBL" id="KAJ8040524.1"/>
    </source>
</evidence>
<comment type="caution">
    <text evidence="11">The sequence shown here is derived from an EMBL/GenBank/DDBJ whole genome shotgun (WGS) entry which is preliminary data.</text>
</comment>
<dbReference type="OrthoDB" id="10069494at2759"/>
<dbReference type="EMBL" id="JAIZAY010000006">
    <property type="protein sequence ID" value="KAJ8040524.1"/>
    <property type="molecule type" value="Genomic_DNA"/>
</dbReference>
<keyword evidence="5" id="KW-0067">ATP-binding</keyword>
<dbReference type="GO" id="GO:0004386">
    <property type="term" value="F:helicase activity"/>
    <property type="evidence" value="ECO:0007669"/>
    <property type="project" value="UniProtKB-KW"/>
</dbReference>
<evidence type="ECO:0000256" key="3">
    <source>
        <dbReference type="ARBA" id="ARBA00022801"/>
    </source>
</evidence>
<dbReference type="Gene3D" id="3.40.50.300">
    <property type="entry name" value="P-loop containing nucleotide triphosphate hydrolases"/>
    <property type="match status" value="1"/>
</dbReference>
<evidence type="ECO:0000259" key="10">
    <source>
        <dbReference type="Pfam" id="PF21530"/>
    </source>
</evidence>
<reference evidence="11" key="1">
    <citation type="submission" date="2021-10" db="EMBL/GenBank/DDBJ databases">
        <title>Tropical sea cucumber genome reveals ecological adaptation and Cuvierian tubules defense mechanism.</title>
        <authorList>
            <person name="Chen T."/>
        </authorList>
    </citation>
    <scope>NUCLEOTIDE SEQUENCE</scope>
    <source>
        <strain evidence="11">Nanhai2018</strain>
        <tissue evidence="11">Muscle</tissue>
    </source>
</reference>
<evidence type="ECO:0000256" key="8">
    <source>
        <dbReference type="ARBA" id="ARBA00023235"/>
    </source>
</evidence>
<evidence type="ECO:0000256" key="5">
    <source>
        <dbReference type="ARBA" id="ARBA00022840"/>
    </source>
</evidence>
<keyword evidence="8" id="KW-0413">Isomerase</keyword>
<sequence>MKKYQSEDSGDLDALLRCAAHKMLYLKVGAPVIVLANLSQTLVNGLQGTVQEMYDDYVTVKFDKLDANVDIHPYMFSVYKSDSKRNVAYRKQLPLSLAFALTVHKAQGMTVDRLVIDCRNMVFPGQIGVAIGRAVSKKGTQVINFRESLVQPQPKEIRHFYESAVSVTQLGSAQCCKQIVFPPKGSPENMSHTEEVFTGCEHEILDTSMDIDDEEDVDDVNFLELYERASQPAMEELPPGVKSHSLLDALLSEDESYTAFYGAVQNFMSSATYKEYVEELFLTSNVSKSQYRVAYGLSQKLREHLLEGMTEHIRKKALERATASSKSFTDSEGGRATLRYISGWCVASMRKRKRKTVIQNLYSESTSRLVTNTHKQVELLEQLIVPYGELKESTSDLPSLVEIHRKENPTSSLCYVTDKAFEFFKELDKAVRMFETKENVDFYGGDLYSHVLSHVVGNDAVNTVWNSLYPWTEQMEETQTLKEELIKKYINFSSSQYRKELKRAEKVKSKEAHRKQIKITSKQTPSVEK</sequence>